<accession>A0ACB7Y257</accession>
<proteinExistence type="predicted"/>
<dbReference type="Proteomes" id="UP000828048">
    <property type="component" value="Chromosome 5"/>
</dbReference>
<reference evidence="1 2" key="1">
    <citation type="journal article" date="2021" name="Hortic Res">
        <title>High-quality reference genome and annotation aids understanding of berry development for evergreen blueberry (Vaccinium darrowii).</title>
        <authorList>
            <person name="Yu J."/>
            <person name="Hulse-Kemp A.M."/>
            <person name="Babiker E."/>
            <person name="Staton M."/>
        </authorList>
    </citation>
    <scope>NUCLEOTIDE SEQUENCE [LARGE SCALE GENOMIC DNA]</scope>
    <source>
        <strain evidence="2">cv. NJ 8807/NJ 8810</strain>
        <tissue evidence="1">Young leaf</tissue>
    </source>
</reference>
<comment type="caution">
    <text evidence="1">The sequence shown here is derived from an EMBL/GenBank/DDBJ whole genome shotgun (WGS) entry which is preliminary data.</text>
</comment>
<organism evidence="1 2">
    <name type="scientific">Vaccinium darrowii</name>
    <dbReference type="NCBI Taxonomy" id="229202"/>
    <lineage>
        <taxon>Eukaryota</taxon>
        <taxon>Viridiplantae</taxon>
        <taxon>Streptophyta</taxon>
        <taxon>Embryophyta</taxon>
        <taxon>Tracheophyta</taxon>
        <taxon>Spermatophyta</taxon>
        <taxon>Magnoliopsida</taxon>
        <taxon>eudicotyledons</taxon>
        <taxon>Gunneridae</taxon>
        <taxon>Pentapetalae</taxon>
        <taxon>asterids</taxon>
        <taxon>Ericales</taxon>
        <taxon>Ericaceae</taxon>
        <taxon>Vaccinioideae</taxon>
        <taxon>Vaccinieae</taxon>
        <taxon>Vaccinium</taxon>
    </lineage>
</organism>
<name>A0ACB7Y257_9ERIC</name>
<evidence type="ECO:0000313" key="1">
    <source>
        <dbReference type="EMBL" id="KAH7847108.1"/>
    </source>
</evidence>
<dbReference type="EMBL" id="CM037155">
    <property type="protein sequence ID" value="KAH7847108.1"/>
    <property type="molecule type" value="Genomic_DNA"/>
</dbReference>
<evidence type="ECO:0000313" key="2">
    <source>
        <dbReference type="Proteomes" id="UP000828048"/>
    </source>
</evidence>
<protein>
    <submittedName>
        <fullName evidence="1">Uncharacterized protein</fullName>
    </submittedName>
</protein>
<gene>
    <name evidence="1" type="ORF">Vadar_022027</name>
</gene>
<sequence length="860" mass="95955">MDLNNGVGSGIWSLYHEPKTLKIDQSYNLFVTRPTLDGYLGCDKEHLKQMILQHETLFRYQLEELHRLYKRQRDLVNDIKRRELQHHLIEAQISQSNLFVSHIHCGDVEKTCHLSDLPLRDPTFGRSSTSGVNSFPSFMSGKNMLGPFPSQDRVESKDNESRESKSNVFQRTLLNLEVPASLCMNEKGEKQGEHGSFPFSRSCEGANERDVNLSIGSWLSPDSNGDAFRPNSGTKSYGYMVDLNEPTQVEEASGSASADDFDNVTCLDEEMRREDVSVNSKSGFRIFSQESSESSLPRGDRGIWVKDMRSDDNGNHFTCMNQAGQCKCDEDSFCTGVCSEDPPALFHSSPVEPSKKRTGKRTIFGVEISEGNHAQSFEASHTPSLHLVSPQFHVAKSKPSISPQANASSIFGPNVLSVCGNASVITSFPSHINYRSSLERHELQNKENTGSVDGRRKHENPTGGVSWLREKEFAKVEPIKRNEDSHQMNSHSLLNNLHGFAHKSEALMDPQNLIQDSQSAMNAYGSVASYGDDGNDGKVEDLVKEAAVGTYICGLRQHIDLNLCIEEDEAPPVPSLPRAIVRIATTEIDLESPAVFESEVGLSPQQDSTVNQLNSPSRLPLDEAEGKDELARVAAEAIIAISSSDPTEHIACPPSSVLSSDCLHWFAEVVSSCKGDFEGELNDEDSIPDGMDYFEFMTMNLTETKAEEYSTKSLDSEDQKYEQTEPASSSKRPRRGQPRKGRQQKDFQRDILPSLVTLSRHEVTEDFMSFEELFKASGFSWNPSQSRRNTPKKGSGRRRMRYSAPSVTPTEVSQPPVEKPVCRELVFGERMLTGWGKRTRRLPRQRCATDNPPPPRALKC</sequence>
<keyword evidence="2" id="KW-1185">Reference proteome</keyword>